<name>A0ABX0JIY8_9PROT</name>
<evidence type="ECO:0000313" key="3">
    <source>
        <dbReference type="Proteomes" id="UP000635278"/>
    </source>
</evidence>
<reference evidence="2 3" key="1">
    <citation type="journal article" date="2020" name="Int. J. Syst. Evol. Microbiol.">
        <title>Novel acetic acid bacteria from cider fermentations: Acetobacter conturbans sp. nov. and Acetobacter fallax sp. nov.</title>
        <authorList>
            <person name="Sombolestani A.S."/>
            <person name="Cleenwerck I."/>
            <person name="Cnockaert M."/>
            <person name="Borremans W."/>
            <person name="Wieme A.D."/>
            <person name="De Vuyst L."/>
            <person name="Vandamme P."/>
        </authorList>
    </citation>
    <scope>NUCLEOTIDE SEQUENCE [LARGE SCALE GENOMIC DNA]</scope>
    <source>
        <strain evidence="2 3">LMG 30640</strain>
    </source>
</reference>
<keyword evidence="1" id="KW-1133">Transmembrane helix</keyword>
<feature type="transmembrane region" description="Helical" evidence="1">
    <location>
        <begin position="57"/>
        <end position="77"/>
    </location>
</feature>
<keyword evidence="1" id="KW-0472">Membrane</keyword>
<accession>A0ABX0JIY8</accession>
<proteinExistence type="predicted"/>
<evidence type="ECO:0000313" key="2">
    <source>
        <dbReference type="EMBL" id="NHN83558.1"/>
    </source>
</evidence>
<dbReference type="EMBL" id="WOTB01000002">
    <property type="protein sequence ID" value="NHN83558.1"/>
    <property type="molecule type" value="Genomic_DNA"/>
</dbReference>
<dbReference type="Proteomes" id="UP000635278">
    <property type="component" value="Unassembled WGS sequence"/>
</dbReference>
<dbReference type="RefSeq" id="WP_173581973.1">
    <property type="nucleotide sequence ID" value="NZ_WOTB01000002.1"/>
</dbReference>
<keyword evidence="3" id="KW-1185">Reference proteome</keyword>
<sequence>MADTADDKKAYTLEEGVGRLQDESGYSAASSGPSSWVRCSDCVADGLDIVRDITADIPLVALGVAALAGFVTGAAFARR</sequence>
<protein>
    <recommendedName>
        <fullName evidence="4">DUF883 domain-containing protein</fullName>
    </recommendedName>
</protein>
<evidence type="ECO:0000256" key="1">
    <source>
        <dbReference type="SAM" id="Phobius"/>
    </source>
</evidence>
<gene>
    <name evidence="2" type="ORF">GOB93_02745</name>
</gene>
<organism evidence="2 3">
    <name type="scientific">Acetobacter musti</name>
    <dbReference type="NCBI Taxonomy" id="864732"/>
    <lineage>
        <taxon>Bacteria</taxon>
        <taxon>Pseudomonadati</taxon>
        <taxon>Pseudomonadota</taxon>
        <taxon>Alphaproteobacteria</taxon>
        <taxon>Acetobacterales</taxon>
        <taxon>Acetobacteraceae</taxon>
        <taxon>Acetobacter</taxon>
    </lineage>
</organism>
<comment type="caution">
    <text evidence="2">The sequence shown here is derived from an EMBL/GenBank/DDBJ whole genome shotgun (WGS) entry which is preliminary data.</text>
</comment>
<keyword evidence="1" id="KW-0812">Transmembrane</keyword>
<evidence type="ECO:0008006" key="4">
    <source>
        <dbReference type="Google" id="ProtNLM"/>
    </source>
</evidence>